<dbReference type="EMBL" id="NKCK01000143">
    <property type="protein sequence ID" value="RSL96089.1"/>
    <property type="molecule type" value="Genomic_DNA"/>
</dbReference>
<dbReference type="STRING" id="1325735.A0A428T239"/>
<sequence length="391" mass="44641">MLHYPEDKVYILNMRLQIDISYCNTGLVLLAFGTFAAVIFSIVRVRPGRGRLHNSDYSQQRNHELAARTVKKSASGSGYANVFPPSQRAAAFSSDVDLSSGSKHVLEMNKDYRLANPSSYIFSGFSTREILSLGDFPDYAKLSGVPSPSPLPNFNIDKAVPRPYRPLRWVYHQTMAFKKMDVDFWIELESTYRERMRQRQEFQLIGTTLVNHILGTKHNLKEHEPLHILRDNVPEDFAITLRDEKTGHYVFRAGIICSSIGWNLGRKMNQDLDVIHGPVPEYKEKMAFSMNRFFSKMPTSNPIQRGSWGLSQGQPLYLPGDPIKASLKYRDAPNPSLKPEDIFLRTDWQTLRRLPLSGAVVFQLQSSIHANHRIRGRTIYTVPDAQDLERG</sequence>
<dbReference type="AlphaFoldDB" id="A0A428T239"/>
<dbReference type="Pfam" id="PF11927">
    <property type="entry name" value="HODM_asu-like"/>
    <property type="match status" value="1"/>
</dbReference>
<evidence type="ECO:0000313" key="3">
    <source>
        <dbReference type="Proteomes" id="UP000287144"/>
    </source>
</evidence>
<evidence type="ECO:0000256" key="1">
    <source>
        <dbReference type="SAM" id="Phobius"/>
    </source>
</evidence>
<keyword evidence="1" id="KW-0812">Transmembrane</keyword>
<gene>
    <name evidence="2" type="ORF">CEP52_011681</name>
</gene>
<keyword evidence="1" id="KW-1133">Transmembrane helix</keyword>
<protein>
    <submittedName>
        <fullName evidence="2">Uncharacterized protein</fullName>
    </submittedName>
</protein>
<reference evidence="2 3" key="1">
    <citation type="submission" date="2017-06" db="EMBL/GenBank/DDBJ databases">
        <title>Comparative genomic analysis of Ambrosia Fusariam Clade fungi.</title>
        <authorList>
            <person name="Stajich J.E."/>
            <person name="Carrillo J."/>
            <person name="Kijimoto T."/>
            <person name="Eskalen A."/>
            <person name="O'Donnell K."/>
            <person name="Kasson M."/>
        </authorList>
    </citation>
    <scope>NUCLEOTIDE SEQUENCE [LARGE SCALE GENOMIC DNA]</scope>
    <source>
        <strain evidence="2 3">NRRL62579</strain>
    </source>
</reference>
<name>A0A428T239_9HYPO</name>
<comment type="caution">
    <text evidence="2">The sequence shown here is derived from an EMBL/GenBank/DDBJ whole genome shotgun (WGS) entry which is preliminary data.</text>
</comment>
<accession>A0A428T239</accession>
<proteinExistence type="predicted"/>
<dbReference type="InterPro" id="IPR021848">
    <property type="entry name" value="HODM_asu-like"/>
</dbReference>
<organism evidence="2 3">
    <name type="scientific">Fusarium oligoseptatum</name>
    <dbReference type="NCBI Taxonomy" id="2604345"/>
    <lineage>
        <taxon>Eukaryota</taxon>
        <taxon>Fungi</taxon>
        <taxon>Dikarya</taxon>
        <taxon>Ascomycota</taxon>
        <taxon>Pezizomycotina</taxon>
        <taxon>Sordariomycetes</taxon>
        <taxon>Hypocreomycetidae</taxon>
        <taxon>Hypocreales</taxon>
        <taxon>Nectriaceae</taxon>
        <taxon>Fusarium</taxon>
        <taxon>Fusarium solani species complex</taxon>
    </lineage>
</organism>
<keyword evidence="1" id="KW-0472">Membrane</keyword>
<keyword evidence="3" id="KW-1185">Reference proteome</keyword>
<evidence type="ECO:0000313" key="2">
    <source>
        <dbReference type="EMBL" id="RSL96089.1"/>
    </source>
</evidence>
<dbReference type="Proteomes" id="UP000287144">
    <property type="component" value="Unassembled WGS sequence"/>
</dbReference>
<feature type="transmembrane region" description="Helical" evidence="1">
    <location>
        <begin position="20"/>
        <end position="43"/>
    </location>
</feature>